<accession>A0ACB8ZGC1</accession>
<evidence type="ECO:0000313" key="2">
    <source>
        <dbReference type="Proteomes" id="UP001055879"/>
    </source>
</evidence>
<sequence>MFFVYYPSRIKLGSSSESALQLLWIRTNHLGAVFRIVSRWMCTLVTGVFRKVWQFTDILSVPLQRGMASASGAAVYILQTTAYCFCFAMVFFCISFGHMLLAFGILFSYCASLFLVGALIGTVMW</sequence>
<keyword evidence="2" id="KW-1185">Reference proteome</keyword>
<evidence type="ECO:0000313" key="1">
    <source>
        <dbReference type="EMBL" id="KAI3696612.1"/>
    </source>
</evidence>
<name>A0ACB8ZGC1_ARCLA</name>
<gene>
    <name evidence="1" type="ORF">L6452_29034</name>
</gene>
<dbReference type="EMBL" id="CM042056">
    <property type="protein sequence ID" value="KAI3696612.1"/>
    <property type="molecule type" value="Genomic_DNA"/>
</dbReference>
<proteinExistence type="predicted"/>
<protein>
    <submittedName>
        <fullName evidence="1">Uncharacterized protein</fullName>
    </submittedName>
</protein>
<organism evidence="1 2">
    <name type="scientific">Arctium lappa</name>
    <name type="common">Greater burdock</name>
    <name type="synonym">Lappa major</name>
    <dbReference type="NCBI Taxonomy" id="4217"/>
    <lineage>
        <taxon>Eukaryota</taxon>
        <taxon>Viridiplantae</taxon>
        <taxon>Streptophyta</taxon>
        <taxon>Embryophyta</taxon>
        <taxon>Tracheophyta</taxon>
        <taxon>Spermatophyta</taxon>
        <taxon>Magnoliopsida</taxon>
        <taxon>eudicotyledons</taxon>
        <taxon>Gunneridae</taxon>
        <taxon>Pentapetalae</taxon>
        <taxon>asterids</taxon>
        <taxon>campanulids</taxon>
        <taxon>Asterales</taxon>
        <taxon>Asteraceae</taxon>
        <taxon>Carduoideae</taxon>
        <taxon>Cardueae</taxon>
        <taxon>Arctiinae</taxon>
        <taxon>Arctium</taxon>
    </lineage>
</organism>
<reference evidence="2" key="1">
    <citation type="journal article" date="2022" name="Mol. Ecol. Resour.">
        <title>The genomes of chicory, endive, great burdock and yacon provide insights into Asteraceae palaeo-polyploidization history and plant inulin production.</title>
        <authorList>
            <person name="Fan W."/>
            <person name="Wang S."/>
            <person name="Wang H."/>
            <person name="Wang A."/>
            <person name="Jiang F."/>
            <person name="Liu H."/>
            <person name="Zhao H."/>
            <person name="Xu D."/>
            <person name="Zhang Y."/>
        </authorList>
    </citation>
    <scope>NUCLEOTIDE SEQUENCE [LARGE SCALE GENOMIC DNA]</scope>
    <source>
        <strain evidence="2">cv. Niubang</strain>
    </source>
</reference>
<reference evidence="1 2" key="2">
    <citation type="journal article" date="2022" name="Mol. Ecol. Resour.">
        <title>The genomes of chicory, endive, great burdock and yacon provide insights into Asteraceae paleo-polyploidization history and plant inulin production.</title>
        <authorList>
            <person name="Fan W."/>
            <person name="Wang S."/>
            <person name="Wang H."/>
            <person name="Wang A."/>
            <person name="Jiang F."/>
            <person name="Liu H."/>
            <person name="Zhao H."/>
            <person name="Xu D."/>
            <person name="Zhang Y."/>
        </authorList>
    </citation>
    <scope>NUCLEOTIDE SEQUENCE [LARGE SCALE GENOMIC DNA]</scope>
    <source>
        <strain evidence="2">cv. Niubang</strain>
    </source>
</reference>
<comment type="caution">
    <text evidence="1">The sequence shown here is derived from an EMBL/GenBank/DDBJ whole genome shotgun (WGS) entry which is preliminary data.</text>
</comment>
<dbReference type="Proteomes" id="UP001055879">
    <property type="component" value="Linkage Group LG10"/>
</dbReference>